<comment type="caution">
    <text evidence="1">The sequence shown here is derived from an EMBL/GenBank/DDBJ whole genome shotgun (WGS) entry which is preliminary data.</text>
</comment>
<accession>A0A4U5PI19</accession>
<organism evidence="1 2">
    <name type="scientific">Steinernema carpocapsae</name>
    <name type="common">Entomopathogenic nematode</name>
    <dbReference type="NCBI Taxonomy" id="34508"/>
    <lineage>
        <taxon>Eukaryota</taxon>
        <taxon>Metazoa</taxon>
        <taxon>Ecdysozoa</taxon>
        <taxon>Nematoda</taxon>
        <taxon>Chromadorea</taxon>
        <taxon>Rhabditida</taxon>
        <taxon>Tylenchina</taxon>
        <taxon>Panagrolaimomorpha</taxon>
        <taxon>Strongyloidoidea</taxon>
        <taxon>Steinernematidae</taxon>
        <taxon>Steinernema</taxon>
    </lineage>
</organism>
<name>A0A4U5PI19_STECR</name>
<reference evidence="1 2" key="2">
    <citation type="journal article" date="2019" name="G3 (Bethesda)">
        <title>Hybrid Assembly of the Genome of the Entomopathogenic Nematode Steinernema carpocapsae Identifies the X-Chromosome.</title>
        <authorList>
            <person name="Serra L."/>
            <person name="Macchietto M."/>
            <person name="Macias-Munoz A."/>
            <person name="McGill C.J."/>
            <person name="Rodriguez I.M."/>
            <person name="Rodriguez B."/>
            <person name="Murad R."/>
            <person name="Mortazavi A."/>
        </authorList>
    </citation>
    <scope>NUCLEOTIDE SEQUENCE [LARGE SCALE GENOMIC DNA]</scope>
    <source>
        <strain evidence="1 2">ALL</strain>
    </source>
</reference>
<dbReference type="Proteomes" id="UP000298663">
    <property type="component" value="Unassembled WGS sequence"/>
</dbReference>
<protein>
    <submittedName>
        <fullName evidence="1">Uncharacterized protein</fullName>
    </submittedName>
</protein>
<evidence type="ECO:0000313" key="1">
    <source>
        <dbReference type="EMBL" id="TKR96190.1"/>
    </source>
</evidence>
<evidence type="ECO:0000313" key="2">
    <source>
        <dbReference type="Proteomes" id="UP000298663"/>
    </source>
</evidence>
<reference evidence="1 2" key="1">
    <citation type="journal article" date="2015" name="Genome Biol.">
        <title>Comparative genomics of Steinernema reveals deeply conserved gene regulatory networks.</title>
        <authorList>
            <person name="Dillman A.R."/>
            <person name="Macchietto M."/>
            <person name="Porter C.F."/>
            <person name="Rogers A."/>
            <person name="Williams B."/>
            <person name="Antoshechkin I."/>
            <person name="Lee M.M."/>
            <person name="Goodwin Z."/>
            <person name="Lu X."/>
            <person name="Lewis E.E."/>
            <person name="Goodrich-Blair H."/>
            <person name="Stock S.P."/>
            <person name="Adams B.J."/>
            <person name="Sternberg P.W."/>
            <person name="Mortazavi A."/>
        </authorList>
    </citation>
    <scope>NUCLEOTIDE SEQUENCE [LARGE SCALE GENOMIC DNA]</scope>
    <source>
        <strain evidence="1 2">ALL</strain>
    </source>
</reference>
<gene>
    <name evidence="1" type="ORF">L596_010245</name>
</gene>
<dbReference type="EMBL" id="AZBU02000002">
    <property type="protein sequence ID" value="TKR96190.1"/>
    <property type="molecule type" value="Genomic_DNA"/>
</dbReference>
<dbReference type="AlphaFoldDB" id="A0A4U5PI19"/>
<proteinExistence type="predicted"/>
<sequence>MDFVPFNFIDAVCLKMTPKTLYNFEELSTESWDEAVNTTLQDGMIDIAIKISVRSSGCNLYCSDLKTTIFKARSNAIITQLQIENDIFTWPVKSRKTIKRGLTGVVQELRQIARFDPSDTLHTITFGSMDSYFSMAALNAVQKLWKIPVQNLYLGNLGSGNAKEVITWHLKNNFKLNVISYASLGKELLADITRIWKKDPWAKTLKICDVDKCIVNALQWMPEVETVWAEEGQKAKRKFVLTHPNKAVKMQFHQ</sequence>
<keyword evidence="2" id="KW-1185">Reference proteome</keyword>